<dbReference type="Pfam" id="PF20722">
    <property type="entry name" value="DUF6830"/>
    <property type="match status" value="1"/>
</dbReference>
<evidence type="ECO:0000256" key="1">
    <source>
        <dbReference type="SAM" id="MobiDB-lite"/>
    </source>
</evidence>
<dbReference type="Proteomes" id="UP000015241">
    <property type="component" value="Unassembled WGS sequence"/>
</dbReference>
<dbReference type="InterPro" id="IPR041078">
    <property type="entry name" value="Plavaka"/>
</dbReference>
<dbReference type="EMBL" id="KE504143">
    <property type="protein sequence ID" value="EPT01247.1"/>
    <property type="molecule type" value="Genomic_DNA"/>
</dbReference>
<evidence type="ECO:0000313" key="3">
    <source>
        <dbReference type="EMBL" id="EPT01247.1"/>
    </source>
</evidence>
<evidence type="ECO:0000313" key="4">
    <source>
        <dbReference type="Proteomes" id="UP000015241"/>
    </source>
</evidence>
<feature type="compositionally biased region" description="Basic residues" evidence="1">
    <location>
        <begin position="630"/>
        <end position="642"/>
    </location>
</feature>
<dbReference type="Pfam" id="PF18759">
    <property type="entry name" value="Plavaka"/>
    <property type="match status" value="1"/>
</dbReference>
<accession>S8E8D9</accession>
<evidence type="ECO:0000259" key="2">
    <source>
        <dbReference type="Pfam" id="PF20722"/>
    </source>
</evidence>
<sequence length="875" mass="98540">MQIDGDDAEQGLADARVDDGHVLIHEPFVVPFPGHAGKAFTTPGTVVDTRQPPFSLYEEHLASISEPNPYAPFHSKMEWEIAKWAKTRGPSATAFNEFLAIDGVHAALDLSFKNSKQLNKMVDQGLPQRPPFVRHMLEVDGEKYDLWLRDAMRCIEALFGSPDWAGDLIVAPERHYTDNTKSVRRYGDMNTANWWWRIQKKLEKKNSGATVIPLIISSDKTQLTLFRNRSCYPLYLTIGNIPKEIRRKSSRQGQLLIGYLPVTRLGHIKSDDTRRRAISNLFHACLREALSPTRKHARNGVKMSSGTGIAYRCHPIFAAYIGDYPEIVCVAGVKNGECPAGVVDPHQLGEPVACTPRDLKHILHALGTLERTGDALAHVEACQAAGVKPLTDPFWLGLPFVNVYKSFPPDVLHQLYQGMVKHVIAWTKSAYGARNIDARFAALPPNHNIRVFSKGISHLARVSGTEHEDICRVLLGAIIDLPLPGGQSPARLVAAIRALLDFVYLAQLPAHDSTTLRQLDDALSEFHAKKGIFCELGIREHLNFPKLHSLQHYVTGIKLFGTADGTNTAQSEHLHITLAKEPWRRSNRKDEYPQMTTAVVRLEKIRAHSLYVQWRVNGRPVAPSTPARIDHKRQHHLTRSPTHKSLSFATVEERYGAHGFSAVLKEFLVRQKHPNMAPREVSDFASVYDLPFRSVAVWHKLKFWNQDACRRQNAPETKDALHARPAYRDTQGRLHGGRFDTALVNEHGEGGISGVKGYRVGQVRVIFSLSKKAQESVFKNDPSAPTHFVYLEWFSRFKPRPEPNHKYYRVSKSRTPAGERMAAIVPLQTLQRSVHLIPKFGPAKPPEWTSENVMNLCESFYVNSFTDRHTYITVV</sequence>
<reference evidence="3 4" key="1">
    <citation type="journal article" date="2012" name="Science">
        <title>The Paleozoic origin of enzymatic lignin decomposition reconstructed from 31 fungal genomes.</title>
        <authorList>
            <person name="Floudas D."/>
            <person name="Binder M."/>
            <person name="Riley R."/>
            <person name="Barry K."/>
            <person name="Blanchette R.A."/>
            <person name="Henrissat B."/>
            <person name="Martinez A.T."/>
            <person name="Otillar R."/>
            <person name="Spatafora J.W."/>
            <person name="Yadav J.S."/>
            <person name="Aerts A."/>
            <person name="Benoit I."/>
            <person name="Boyd A."/>
            <person name="Carlson A."/>
            <person name="Copeland A."/>
            <person name="Coutinho P.M."/>
            <person name="de Vries R.P."/>
            <person name="Ferreira P."/>
            <person name="Findley K."/>
            <person name="Foster B."/>
            <person name="Gaskell J."/>
            <person name="Glotzer D."/>
            <person name="Gorecki P."/>
            <person name="Heitman J."/>
            <person name="Hesse C."/>
            <person name="Hori C."/>
            <person name="Igarashi K."/>
            <person name="Jurgens J.A."/>
            <person name="Kallen N."/>
            <person name="Kersten P."/>
            <person name="Kohler A."/>
            <person name="Kuees U."/>
            <person name="Kumar T.K.A."/>
            <person name="Kuo A."/>
            <person name="LaButti K."/>
            <person name="Larrondo L.F."/>
            <person name="Lindquist E."/>
            <person name="Ling A."/>
            <person name="Lombard V."/>
            <person name="Lucas S."/>
            <person name="Lundell T."/>
            <person name="Martin R."/>
            <person name="McLaughlin D.J."/>
            <person name="Morgenstern I."/>
            <person name="Morin E."/>
            <person name="Murat C."/>
            <person name="Nagy L.G."/>
            <person name="Nolan M."/>
            <person name="Ohm R.A."/>
            <person name="Patyshakuliyeva A."/>
            <person name="Rokas A."/>
            <person name="Ruiz-Duenas F.J."/>
            <person name="Sabat G."/>
            <person name="Salamov A."/>
            <person name="Samejima M."/>
            <person name="Schmutz J."/>
            <person name="Slot J.C."/>
            <person name="St John F."/>
            <person name="Stenlid J."/>
            <person name="Sun H."/>
            <person name="Sun S."/>
            <person name="Syed K."/>
            <person name="Tsang A."/>
            <person name="Wiebenga A."/>
            <person name="Young D."/>
            <person name="Pisabarro A."/>
            <person name="Eastwood D.C."/>
            <person name="Martin F."/>
            <person name="Cullen D."/>
            <person name="Grigoriev I.V."/>
            <person name="Hibbett D.S."/>
        </authorList>
    </citation>
    <scope>NUCLEOTIDE SEQUENCE</scope>
    <source>
        <strain evidence="4">FP-58527</strain>
    </source>
</reference>
<dbReference type="InterPro" id="IPR049233">
    <property type="entry name" value="DUF6830"/>
</dbReference>
<feature type="region of interest" description="Disordered" evidence="1">
    <location>
        <begin position="623"/>
        <end position="642"/>
    </location>
</feature>
<name>S8E8D9_FOMSC</name>
<dbReference type="OrthoDB" id="3232438at2759"/>
<dbReference type="AlphaFoldDB" id="S8E8D9"/>
<keyword evidence="4" id="KW-1185">Reference proteome</keyword>
<proteinExistence type="predicted"/>
<gene>
    <name evidence="3" type="ORF">FOMPIDRAFT_1120886</name>
</gene>
<organism evidence="3 4">
    <name type="scientific">Fomitopsis schrenkii</name>
    <name type="common">Brown rot fungus</name>
    <dbReference type="NCBI Taxonomy" id="2126942"/>
    <lineage>
        <taxon>Eukaryota</taxon>
        <taxon>Fungi</taxon>
        <taxon>Dikarya</taxon>
        <taxon>Basidiomycota</taxon>
        <taxon>Agaricomycotina</taxon>
        <taxon>Agaricomycetes</taxon>
        <taxon>Polyporales</taxon>
        <taxon>Fomitopsis</taxon>
    </lineage>
</organism>
<dbReference type="InParanoid" id="S8E8D9"/>
<protein>
    <recommendedName>
        <fullName evidence="2">DUF6830 domain-containing protein</fullName>
    </recommendedName>
</protein>
<feature type="domain" description="DUF6830" evidence="2">
    <location>
        <begin position="634"/>
        <end position="747"/>
    </location>
</feature>
<dbReference type="HOGENOM" id="CLU_006344_4_3_1"/>
<dbReference type="eggNOG" id="ENOG502SHSB">
    <property type="taxonomic scope" value="Eukaryota"/>
</dbReference>